<evidence type="ECO:0000256" key="1">
    <source>
        <dbReference type="SAM" id="Phobius"/>
    </source>
</evidence>
<evidence type="ECO:0000313" key="2">
    <source>
        <dbReference type="EMBL" id="TWU33669.1"/>
    </source>
</evidence>
<keyword evidence="3" id="KW-1185">Reference proteome</keyword>
<keyword evidence="1" id="KW-0472">Membrane</keyword>
<reference evidence="2 3" key="1">
    <citation type="submission" date="2019-02" db="EMBL/GenBank/DDBJ databases">
        <title>Deep-cultivation of Planctomycetes and their phenomic and genomic characterization uncovers novel biology.</title>
        <authorList>
            <person name="Wiegand S."/>
            <person name="Jogler M."/>
            <person name="Boedeker C."/>
            <person name="Pinto D."/>
            <person name="Vollmers J."/>
            <person name="Rivas-Marin E."/>
            <person name="Kohn T."/>
            <person name="Peeters S.H."/>
            <person name="Heuer A."/>
            <person name="Rast P."/>
            <person name="Oberbeckmann S."/>
            <person name="Bunk B."/>
            <person name="Jeske O."/>
            <person name="Meyerdierks A."/>
            <person name="Storesund J.E."/>
            <person name="Kallscheuer N."/>
            <person name="Luecker S."/>
            <person name="Lage O.M."/>
            <person name="Pohl T."/>
            <person name="Merkel B.J."/>
            <person name="Hornburger P."/>
            <person name="Mueller R.-W."/>
            <person name="Bruemmer F."/>
            <person name="Labrenz M."/>
            <person name="Spormann A.M."/>
            <person name="Op Den Camp H."/>
            <person name="Overmann J."/>
            <person name="Amann R."/>
            <person name="Jetten M.S.M."/>
            <person name="Mascher T."/>
            <person name="Medema M.H."/>
            <person name="Devos D.P."/>
            <person name="Kaster A.-K."/>
            <person name="Ovreas L."/>
            <person name="Rohde M."/>
            <person name="Galperin M.Y."/>
            <person name="Jogler C."/>
        </authorList>
    </citation>
    <scope>NUCLEOTIDE SEQUENCE [LARGE SCALE GENOMIC DNA]</scope>
    <source>
        <strain evidence="2 3">Q31b</strain>
    </source>
</reference>
<comment type="caution">
    <text evidence="2">The sequence shown here is derived from an EMBL/GenBank/DDBJ whole genome shotgun (WGS) entry which is preliminary data.</text>
</comment>
<proteinExistence type="predicted"/>
<keyword evidence="1" id="KW-0812">Transmembrane</keyword>
<keyword evidence="1" id="KW-1133">Transmembrane helix</keyword>
<feature type="transmembrane region" description="Helical" evidence="1">
    <location>
        <begin position="44"/>
        <end position="66"/>
    </location>
</feature>
<gene>
    <name evidence="2" type="ORF">Q31b_57260</name>
</gene>
<name>A0A5C6DFD9_9BACT</name>
<evidence type="ECO:0000313" key="3">
    <source>
        <dbReference type="Proteomes" id="UP000315471"/>
    </source>
</evidence>
<protein>
    <submittedName>
        <fullName evidence="2">Uncharacterized protein</fullName>
    </submittedName>
</protein>
<accession>A0A5C6DFD9</accession>
<dbReference type="EMBL" id="SJPY01000013">
    <property type="protein sequence ID" value="TWU33669.1"/>
    <property type="molecule type" value="Genomic_DNA"/>
</dbReference>
<organism evidence="2 3">
    <name type="scientific">Novipirellula aureliae</name>
    <dbReference type="NCBI Taxonomy" id="2527966"/>
    <lineage>
        <taxon>Bacteria</taxon>
        <taxon>Pseudomonadati</taxon>
        <taxon>Planctomycetota</taxon>
        <taxon>Planctomycetia</taxon>
        <taxon>Pirellulales</taxon>
        <taxon>Pirellulaceae</taxon>
        <taxon>Novipirellula</taxon>
    </lineage>
</organism>
<dbReference type="Proteomes" id="UP000315471">
    <property type="component" value="Unassembled WGS sequence"/>
</dbReference>
<dbReference type="AlphaFoldDB" id="A0A5C6DFD9"/>
<sequence>MSFLVTLAGCSSPNILRFTAQPANSETNKHLIVREKEFPMIRKLIAYSLLACFIVVPLVGCGGQAAGVPDATQSERDKYKAMQAEAEAEAANYTLDPTAKT</sequence>